<organism evidence="1 2">
    <name type="scientific">Cupriavidus pampae</name>
    <dbReference type="NCBI Taxonomy" id="659251"/>
    <lineage>
        <taxon>Bacteria</taxon>
        <taxon>Pseudomonadati</taxon>
        <taxon>Pseudomonadota</taxon>
        <taxon>Betaproteobacteria</taxon>
        <taxon>Burkholderiales</taxon>
        <taxon>Burkholderiaceae</taxon>
        <taxon>Cupriavidus</taxon>
    </lineage>
</organism>
<keyword evidence="2" id="KW-1185">Reference proteome</keyword>
<proteinExistence type="predicted"/>
<name>A0ABN7ZCS5_9BURK</name>
<dbReference type="EMBL" id="CAJZAG010000012">
    <property type="protein sequence ID" value="CAG9183778.1"/>
    <property type="molecule type" value="Genomic_DNA"/>
</dbReference>
<evidence type="ECO:0000313" key="2">
    <source>
        <dbReference type="Proteomes" id="UP000706525"/>
    </source>
</evidence>
<gene>
    <name evidence="1" type="ORF">LMG32289_05417</name>
</gene>
<accession>A0ABN7ZCS5</accession>
<dbReference type="Proteomes" id="UP000706525">
    <property type="component" value="Unassembled WGS sequence"/>
</dbReference>
<protein>
    <submittedName>
        <fullName evidence="1">Uncharacterized protein</fullName>
    </submittedName>
</protein>
<comment type="caution">
    <text evidence="1">The sequence shown here is derived from an EMBL/GenBank/DDBJ whole genome shotgun (WGS) entry which is preliminary data.</text>
</comment>
<reference evidence="1 2" key="1">
    <citation type="submission" date="2021-08" db="EMBL/GenBank/DDBJ databases">
        <authorList>
            <person name="Peeters C."/>
        </authorList>
    </citation>
    <scope>NUCLEOTIDE SEQUENCE [LARGE SCALE GENOMIC DNA]</scope>
    <source>
        <strain evidence="1 2">LMG 32289</strain>
    </source>
</reference>
<sequence length="65" mass="7502">MAFRFQFYDSRDAAAPACSAPWLWLLRLRVNFAYLSADFGRTVDGRTGRVLEEWAQATAAEKHRH</sequence>
<dbReference type="RefSeq" id="WP_223994011.1">
    <property type="nucleotide sequence ID" value="NZ_CAJZAG010000012.1"/>
</dbReference>
<evidence type="ECO:0000313" key="1">
    <source>
        <dbReference type="EMBL" id="CAG9183778.1"/>
    </source>
</evidence>